<comment type="caution">
    <text evidence="3">The sequence shown here is derived from an EMBL/GenBank/DDBJ whole genome shotgun (WGS) entry which is preliminary data.</text>
</comment>
<keyword evidence="2" id="KW-0812">Transmembrane</keyword>
<evidence type="ECO:0000256" key="1">
    <source>
        <dbReference type="ARBA" id="ARBA00010894"/>
    </source>
</evidence>
<dbReference type="AlphaFoldDB" id="A0A967CBE0"/>
<reference evidence="3" key="1">
    <citation type="submission" date="2020-03" db="EMBL/GenBank/DDBJ databases">
        <title>Genome of Pelagibius litoralis DSM 21314T.</title>
        <authorList>
            <person name="Wang G."/>
        </authorList>
    </citation>
    <scope>NUCLEOTIDE SEQUENCE</scope>
    <source>
        <strain evidence="3">DSM 21314</strain>
    </source>
</reference>
<comment type="similarity">
    <text evidence="1">Belongs to the YggT family.</text>
</comment>
<dbReference type="PANTHER" id="PTHR33219:SF14">
    <property type="entry name" value="PROTEIN COFACTOR ASSEMBLY OF COMPLEX C SUBUNIT B CCB3, CHLOROPLASTIC-RELATED"/>
    <property type="match status" value="1"/>
</dbReference>
<keyword evidence="2" id="KW-1133">Transmembrane helix</keyword>
<dbReference type="InterPro" id="IPR003425">
    <property type="entry name" value="CCB3/YggT"/>
</dbReference>
<feature type="transmembrane region" description="Helical" evidence="2">
    <location>
        <begin position="71"/>
        <end position="94"/>
    </location>
</feature>
<accession>A0A967CBE0</accession>
<dbReference type="EMBL" id="JAAQPH010000004">
    <property type="protein sequence ID" value="NIA68129.1"/>
    <property type="molecule type" value="Genomic_DNA"/>
</dbReference>
<protein>
    <submittedName>
        <fullName evidence="3">YggT family protein</fullName>
    </submittedName>
</protein>
<dbReference type="GO" id="GO:0016020">
    <property type="term" value="C:membrane"/>
    <property type="evidence" value="ECO:0007669"/>
    <property type="project" value="InterPro"/>
</dbReference>
<organism evidence="3 4">
    <name type="scientific">Pelagibius litoralis</name>
    <dbReference type="NCBI Taxonomy" id="374515"/>
    <lineage>
        <taxon>Bacteria</taxon>
        <taxon>Pseudomonadati</taxon>
        <taxon>Pseudomonadota</taxon>
        <taxon>Alphaproteobacteria</taxon>
        <taxon>Rhodospirillales</taxon>
        <taxon>Rhodovibrionaceae</taxon>
        <taxon>Pelagibius</taxon>
    </lineage>
</organism>
<sequence length="98" mass="11007">MDPLIRIVIVALDIYVWAVIISAILTWLVHFGVLNTSNQIVSMIGEFLWRITEPAIRPIRRFMPNLGGIDISPIILILVIYFAQMVLGNILVALHTGL</sequence>
<name>A0A967CBE0_9PROT</name>
<evidence type="ECO:0000256" key="2">
    <source>
        <dbReference type="SAM" id="Phobius"/>
    </source>
</evidence>
<keyword evidence="2" id="KW-0472">Membrane</keyword>
<dbReference type="Pfam" id="PF02325">
    <property type="entry name" value="CCB3_YggT"/>
    <property type="match status" value="1"/>
</dbReference>
<proteinExistence type="inferred from homology"/>
<dbReference type="PANTHER" id="PTHR33219">
    <property type="entry name" value="YLMG HOMOLOG PROTEIN 2, CHLOROPLASTIC"/>
    <property type="match status" value="1"/>
</dbReference>
<dbReference type="Proteomes" id="UP000761264">
    <property type="component" value="Unassembled WGS sequence"/>
</dbReference>
<evidence type="ECO:0000313" key="4">
    <source>
        <dbReference type="Proteomes" id="UP000761264"/>
    </source>
</evidence>
<evidence type="ECO:0000313" key="3">
    <source>
        <dbReference type="EMBL" id="NIA68129.1"/>
    </source>
</evidence>
<gene>
    <name evidence="3" type="ORF">HBA54_05955</name>
</gene>
<feature type="transmembrane region" description="Helical" evidence="2">
    <location>
        <begin position="7"/>
        <end position="29"/>
    </location>
</feature>
<keyword evidence="4" id="KW-1185">Reference proteome</keyword>